<name>A0A0H3KCI6_BURM1</name>
<dbReference type="AlphaFoldDB" id="A0A0H3KCI6"/>
<sequence length="373" mass="41479">MIKRVAIFGTNGGTLLSPHLVRGLNDIGENVGNSLFQYALTKKIANPKIFVTPQKITPEELRERADILVIPAANQINPAWDLGGWADFIEACNLPVVCIGLGAQSGKNETEVKNLKPGTIRFAKVLSERCNTIGVRGRFTANALEQLGISNVVITGCPSQTINLRASGKNIQSLLDSYTVIDSPKIAHVFGTMEPETRLAEKILSQLVLPHDHITVYQTDKKILNLVHSRKFLQEDDHIFFEWLRTNLHPSLKLEEYLKYIVDNGRVFSDARTWIDSMTRFDLVIGMRIHGAVAAIQSGTLGICVAFDSRTLELASTMGYPHVMVEDVEAAQSLTDILEKVVFDAARFDHLKVKNTEKIYEILRNGECLLEAD</sequence>
<dbReference type="eggNOG" id="COG2327">
    <property type="taxonomic scope" value="Bacteria"/>
</dbReference>
<protein>
    <recommendedName>
        <fullName evidence="1">Polysaccharide pyruvyl transferase domain-containing protein</fullName>
    </recommendedName>
</protein>
<gene>
    <name evidence="2" type="ordered locus">BMULJ_00633</name>
</gene>
<dbReference type="InterPro" id="IPR007345">
    <property type="entry name" value="Polysacch_pyruvyl_Trfase"/>
</dbReference>
<dbReference type="EMBL" id="AP009385">
    <property type="protein sequence ID" value="BAG42597.1"/>
    <property type="molecule type" value="Genomic_DNA"/>
</dbReference>
<proteinExistence type="predicted"/>
<evidence type="ECO:0000313" key="3">
    <source>
        <dbReference type="Proteomes" id="UP000008815"/>
    </source>
</evidence>
<dbReference type="STRING" id="395019.BMULJ_00633"/>
<organism evidence="2 3">
    <name type="scientific">Burkholderia multivorans (strain ATCC 17616 / 249)</name>
    <dbReference type="NCBI Taxonomy" id="395019"/>
    <lineage>
        <taxon>Bacteria</taxon>
        <taxon>Pseudomonadati</taxon>
        <taxon>Pseudomonadota</taxon>
        <taxon>Betaproteobacteria</taxon>
        <taxon>Burkholderiales</taxon>
        <taxon>Burkholderiaceae</taxon>
        <taxon>Burkholderia</taxon>
        <taxon>Burkholderia cepacia complex</taxon>
    </lineage>
</organism>
<dbReference type="KEGG" id="bmj:BMULJ_00633"/>
<feature type="domain" description="Polysaccharide pyruvyl transferase" evidence="1">
    <location>
        <begin position="33"/>
        <end position="308"/>
    </location>
</feature>
<evidence type="ECO:0000259" key="1">
    <source>
        <dbReference type="Pfam" id="PF04230"/>
    </source>
</evidence>
<dbReference type="RefSeq" id="WP_012214057.1">
    <property type="nucleotide sequence ID" value="NC_010084.1"/>
</dbReference>
<dbReference type="Pfam" id="PF04230">
    <property type="entry name" value="PS_pyruv_trans"/>
    <property type="match status" value="1"/>
</dbReference>
<dbReference type="Proteomes" id="UP000008815">
    <property type="component" value="Chromosome 1"/>
</dbReference>
<dbReference type="HOGENOM" id="CLU_037729_2_0_4"/>
<keyword evidence="3" id="KW-1185">Reference proteome</keyword>
<dbReference type="KEGG" id="bmu:Bmul_2604"/>
<evidence type="ECO:0000313" key="2">
    <source>
        <dbReference type="EMBL" id="BAG42597.1"/>
    </source>
</evidence>
<reference evidence="2 3" key="1">
    <citation type="submission" date="2007-04" db="EMBL/GenBank/DDBJ databases">
        <title>Complete genome sequence of Burkholderia multivorans ATCC 17616.</title>
        <authorList>
            <person name="Ohtsubo Y."/>
            <person name="Yamashita A."/>
            <person name="Kurokawa K."/>
            <person name="Takami H."/>
            <person name="Yuhara S."/>
            <person name="Nishiyama E."/>
            <person name="Endo R."/>
            <person name="Miyazaki R."/>
            <person name="Ono A."/>
            <person name="Yano K."/>
            <person name="Ito M."/>
            <person name="Sota M."/>
            <person name="Yuji N."/>
            <person name="Hattori M."/>
            <person name="Tsuda M."/>
        </authorList>
    </citation>
    <scope>NUCLEOTIDE SEQUENCE [LARGE SCALE GENOMIC DNA]</scope>
    <source>
        <strain evidence="3">ATCC 17616 / 249</strain>
    </source>
</reference>
<accession>A0A0H3KCI6</accession>